<dbReference type="EMBL" id="AVQI01000020">
    <property type="protein sequence ID" value="ERK04483.1"/>
    <property type="molecule type" value="Genomic_DNA"/>
</dbReference>
<dbReference type="eggNOG" id="ENOG5031ECS">
    <property type="taxonomic scope" value="Bacteria"/>
</dbReference>
<name>U1GXQ1_TRESO</name>
<evidence type="ECO:0000259" key="1">
    <source>
        <dbReference type="Pfam" id="PF24848"/>
    </source>
</evidence>
<dbReference type="OrthoDB" id="1080441at2"/>
<organism evidence="2 4">
    <name type="scientific">Treponema socranskii subsp. socranskii VPI DR56BR1116 = ATCC 35536</name>
    <dbReference type="NCBI Taxonomy" id="1125725"/>
    <lineage>
        <taxon>Bacteria</taxon>
        <taxon>Pseudomonadati</taxon>
        <taxon>Spirochaetota</taxon>
        <taxon>Spirochaetia</taxon>
        <taxon>Spirochaetales</taxon>
        <taxon>Treponemataceae</taxon>
        <taxon>Treponema</taxon>
    </lineage>
</organism>
<dbReference type="Pfam" id="PF24848">
    <property type="entry name" value="DUF7723"/>
    <property type="match status" value="1"/>
</dbReference>
<dbReference type="STRING" id="1125725.HMPREF1325_2245"/>
<proteinExistence type="predicted"/>
<dbReference type="Proteomes" id="UP000016412">
    <property type="component" value="Unassembled WGS sequence"/>
</dbReference>
<dbReference type="AlphaFoldDB" id="U1GXQ1"/>
<dbReference type="RefSeq" id="WP_021329641.1">
    <property type="nucleotide sequence ID" value="NZ_AUZJ01000013.1"/>
</dbReference>
<reference evidence="4 5" key="1">
    <citation type="submission" date="2013-08" db="EMBL/GenBank/DDBJ databases">
        <authorList>
            <person name="Durkin A.S."/>
            <person name="Haft D.R."/>
            <person name="McCorrison J."/>
            <person name="Torralba M."/>
            <person name="Gillis M."/>
            <person name="Haft D.H."/>
            <person name="Methe B."/>
            <person name="Sutton G."/>
            <person name="Nelson K.E."/>
        </authorList>
    </citation>
    <scope>NUCLEOTIDE SEQUENCE [LARGE SCALE GENOMIC DNA]</scope>
    <source>
        <strain evidence="3 5">ATCC 35536</strain>
        <strain evidence="2 4">VPI DR56BR1116</strain>
    </source>
</reference>
<evidence type="ECO:0000313" key="3">
    <source>
        <dbReference type="EMBL" id="ERK04483.1"/>
    </source>
</evidence>
<feature type="domain" description="DUF7723" evidence="1">
    <location>
        <begin position="1"/>
        <end position="71"/>
    </location>
</feature>
<protein>
    <recommendedName>
        <fullName evidence="1">DUF7723 domain-containing protein</fullName>
    </recommendedName>
</protein>
<dbReference type="InterPro" id="IPR056140">
    <property type="entry name" value="DUF7723"/>
</dbReference>
<dbReference type="Proteomes" id="UP000016646">
    <property type="component" value="Unassembled WGS sequence"/>
</dbReference>
<gene>
    <name evidence="3" type="ORF">HMPREF0860_0710</name>
    <name evidence="2" type="ORF">HMPREF1325_2245</name>
</gene>
<accession>U1GXQ1</accession>
<comment type="caution">
    <text evidence="2">The sequence shown here is derived from an EMBL/GenBank/DDBJ whole genome shotgun (WGS) entry which is preliminary data.</text>
</comment>
<evidence type="ECO:0000313" key="2">
    <source>
        <dbReference type="EMBL" id="ERF61339.1"/>
    </source>
</evidence>
<evidence type="ECO:0000313" key="4">
    <source>
        <dbReference type="Proteomes" id="UP000016412"/>
    </source>
</evidence>
<evidence type="ECO:0000313" key="5">
    <source>
        <dbReference type="Proteomes" id="UP000016646"/>
    </source>
</evidence>
<keyword evidence="5" id="KW-1185">Reference proteome</keyword>
<sequence>MLDVKELANKADVIIDGYAFFKHESGVRVLNLNNTAHAAVFSRKNEVLETTMDDIEISIVKDYLKRSWKYMENEIA</sequence>
<dbReference type="PATRIC" id="fig|1125725.3.peg.699"/>
<dbReference type="EMBL" id="AUZJ01000013">
    <property type="protein sequence ID" value="ERF61339.1"/>
    <property type="molecule type" value="Genomic_DNA"/>
</dbReference>